<proteinExistence type="predicted"/>
<sequence length="53" mass="5818">MNTPIVNLDPIENKSNSNNSLSSKTITELLGQNGLGMLPNFLSEMDLECYQTS</sequence>
<dbReference type="AlphaFoldDB" id="A0A397SZZ7"/>
<comment type="caution">
    <text evidence="1">The sequence shown here is derived from an EMBL/GenBank/DDBJ whole genome shotgun (WGS) entry which is preliminary data.</text>
</comment>
<keyword evidence="2" id="KW-1185">Reference proteome</keyword>
<gene>
    <name evidence="1" type="ORF">C1645_826440</name>
</gene>
<accession>A0A397SZZ7</accession>
<evidence type="ECO:0000313" key="2">
    <source>
        <dbReference type="Proteomes" id="UP000265703"/>
    </source>
</evidence>
<dbReference type="Proteomes" id="UP000265703">
    <property type="component" value="Unassembled WGS sequence"/>
</dbReference>
<name>A0A397SZZ7_9GLOM</name>
<dbReference type="EMBL" id="QKYT01000266">
    <property type="protein sequence ID" value="RIA88374.1"/>
    <property type="molecule type" value="Genomic_DNA"/>
</dbReference>
<evidence type="ECO:0000313" key="1">
    <source>
        <dbReference type="EMBL" id="RIA88374.1"/>
    </source>
</evidence>
<protein>
    <submittedName>
        <fullName evidence="1">Uncharacterized protein</fullName>
    </submittedName>
</protein>
<organism evidence="1 2">
    <name type="scientific">Glomus cerebriforme</name>
    <dbReference type="NCBI Taxonomy" id="658196"/>
    <lineage>
        <taxon>Eukaryota</taxon>
        <taxon>Fungi</taxon>
        <taxon>Fungi incertae sedis</taxon>
        <taxon>Mucoromycota</taxon>
        <taxon>Glomeromycotina</taxon>
        <taxon>Glomeromycetes</taxon>
        <taxon>Glomerales</taxon>
        <taxon>Glomeraceae</taxon>
        <taxon>Glomus</taxon>
    </lineage>
</organism>
<reference evidence="1 2" key="1">
    <citation type="submission" date="2018-06" db="EMBL/GenBank/DDBJ databases">
        <title>Comparative genomics reveals the genomic features of Rhizophagus irregularis, R. cerebriforme, R. diaphanum and Gigaspora rosea, and their symbiotic lifestyle signature.</title>
        <authorList>
            <person name="Morin E."/>
            <person name="San Clemente H."/>
            <person name="Chen E.C.H."/>
            <person name="De La Providencia I."/>
            <person name="Hainaut M."/>
            <person name="Kuo A."/>
            <person name="Kohler A."/>
            <person name="Murat C."/>
            <person name="Tang N."/>
            <person name="Roy S."/>
            <person name="Loubradou J."/>
            <person name="Henrissat B."/>
            <person name="Grigoriev I.V."/>
            <person name="Corradi N."/>
            <person name="Roux C."/>
            <person name="Martin F.M."/>
        </authorList>
    </citation>
    <scope>NUCLEOTIDE SEQUENCE [LARGE SCALE GENOMIC DNA]</scope>
    <source>
        <strain evidence="1 2">DAOM 227022</strain>
    </source>
</reference>